<dbReference type="InterPro" id="IPR003329">
    <property type="entry name" value="Cytidylyl_trans"/>
</dbReference>
<dbReference type="Pfam" id="PF02348">
    <property type="entry name" value="CTP_transf_3"/>
    <property type="match status" value="1"/>
</dbReference>
<gene>
    <name evidence="1" type="ORF">CU669_00120</name>
</gene>
<dbReference type="AlphaFoldDB" id="A0A364P2Q7"/>
<proteinExistence type="predicted"/>
<keyword evidence="1" id="KW-0808">Transferase</keyword>
<evidence type="ECO:0000313" key="2">
    <source>
        <dbReference type="Proteomes" id="UP000251075"/>
    </source>
</evidence>
<dbReference type="OrthoDB" id="9805604at2"/>
<dbReference type="SUPFAM" id="SSF53448">
    <property type="entry name" value="Nucleotide-diphospho-sugar transferases"/>
    <property type="match status" value="1"/>
</dbReference>
<comment type="caution">
    <text evidence="1">The sequence shown here is derived from an EMBL/GenBank/DDBJ whole genome shotgun (WGS) entry which is preliminary data.</text>
</comment>
<dbReference type="PANTHER" id="PTHR21485">
    <property type="entry name" value="HAD SUPERFAMILY MEMBERS CMAS AND KDSC"/>
    <property type="match status" value="1"/>
</dbReference>
<dbReference type="Proteomes" id="UP000251075">
    <property type="component" value="Unassembled WGS sequence"/>
</dbReference>
<dbReference type="InterPro" id="IPR029044">
    <property type="entry name" value="Nucleotide-diphossugar_trans"/>
</dbReference>
<evidence type="ECO:0000313" key="1">
    <source>
        <dbReference type="EMBL" id="RAU23550.1"/>
    </source>
</evidence>
<dbReference type="InterPro" id="IPR050793">
    <property type="entry name" value="CMP-NeuNAc_synthase"/>
</dbReference>
<dbReference type="Gene3D" id="3.90.550.10">
    <property type="entry name" value="Spore Coat Polysaccharide Biosynthesis Protein SpsA, Chain A"/>
    <property type="match status" value="1"/>
</dbReference>
<dbReference type="GO" id="GO:0008781">
    <property type="term" value="F:N-acylneuraminate cytidylyltransferase activity"/>
    <property type="evidence" value="ECO:0007669"/>
    <property type="project" value="TreeGrafter"/>
</dbReference>
<name>A0A364P2Q7_9PROT</name>
<reference evidence="1 2" key="1">
    <citation type="submission" date="2017-11" db="EMBL/GenBank/DDBJ databases">
        <title>Draft genome sequence of magnetotactic bacterium Magnetospirillum kuznetsovii LBB-42.</title>
        <authorList>
            <person name="Grouzdev D.S."/>
            <person name="Rysina M.S."/>
            <person name="Baslerov R.V."/>
            <person name="Koziaeva V."/>
        </authorList>
    </citation>
    <scope>NUCLEOTIDE SEQUENCE [LARGE SCALE GENOMIC DNA]</scope>
    <source>
        <strain evidence="1 2">LBB-42</strain>
    </source>
</reference>
<dbReference type="CDD" id="cd02513">
    <property type="entry name" value="CMP-NeuAc_Synthase"/>
    <property type="match status" value="1"/>
</dbReference>
<organism evidence="1 2">
    <name type="scientific">Paramagnetospirillum kuznetsovii</name>
    <dbReference type="NCBI Taxonomy" id="2053833"/>
    <lineage>
        <taxon>Bacteria</taxon>
        <taxon>Pseudomonadati</taxon>
        <taxon>Pseudomonadota</taxon>
        <taxon>Alphaproteobacteria</taxon>
        <taxon>Rhodospirillales</taxon>
        <taxon>Magnetospirillaceae</taxon>
        <taxon>Paramagnetospirillum</taxon>
    </lineage>
</organism>
<keyword evidence="1" id="KW-0548">Nucleotidyltransferase</keyword>
<sequence length="231" mass="24739">MIGGKRVLAVITARGGSKGLPGKNIRPLAGKPLIAWTVAAAKAARHVDRVVITSDDPAIIAAATEAGAEAPFVRPAELARDDTPSMPVLFHALDSLDESFDLVVLLQPTSPLRTGADIDACLDLMLAKDAPAAIGVIEPAKPPFWMFRMDDAGRLVPLMPNPATRRQDLPQVWAANGAVFAADVDWLRKSGNFVTDETVGYAMPVERSIDIDSLLDFRVAELLLRDDPLAE</sequence>
<dbReference type="PANTHER" id="PTHR21485:SF6">
    <property type="entry name" value="N-ACYLNEURAMINATE CYTIDYLYLTRANSFERASE-RELATED"/>
    <property type="match status" value="1"/>
</dbReference>
<protein>
    <submittedName>
        <fullName evidence="1">Acylneuraminate cytidylyltransferase</fullName>
    </submittedName>
</protein>
<accession>A0A364P2Q7</accession>
<dbReference type="EMBL" id="PGTO01000001">
    <property type="protein sequence ID" value="RAU23550.1"/>
    <property type="molecule type" value="Genomic_DNA"/>
</dbReference>
<keyword evidence="2" id="KW-1185">Reference proteome</keyword>